<evidence type="ECO:0000313" key="1">
    <source>
        <dbReference type="EMBL" id="GFO85877.1"/>
    </source>
</evidence>
<evidence type="ECO:0000313" key="2">
    <source>
        <dbReference type="Proteomes" id="UP000613208"/>
    </source>
</evidence>
<keyword evidence="2" id="KW-1185">Reference proteome</keyword>
<evidence type="ECO:0008006" key="3">
    <source>
        <dbReference type="Google" id="ProtNLM"/>
    </source>
</evidence>
<name>A0A916Q7Z7_9FIRM</name>
<sequence length="412" mass="47399">MKIETLFLSILKDALHGNETNDFQELSMEEWEKLFQTAQKQSVAPIIYQQIFHLPSFTQADPGFQNFWKMHTLKEAGNQARCSALFLMLYDKMRQNGFTPLVVKGIVCRSLYPNPDLRISGDEDLLIPREQFARMDEFLLKEGFVRENLDEGKEYQEVGYHHLGNGLYLEMHMDLFAKESGAYGHLNDLFTEAFDTSVIVNIQGSDVHTLHPQLHFLYLLCHSLKHFLHSGFGVRQVCDMLLFAQHYASDIHWTTLIHLLRENQMYDFSMNLMNIGVEYFGFTWDDIAVPKPDDVEFDSLPLLNDMLDGGIYGKSDADRVHSANITLNAAENEKASAASGILASLFPDKDYIQTHYPYTKKWKILLPVGYVHRIGAYLLKRKSAPKNRSGKSSTQIGMERVRLLEKYKILDK</sequence>
<dbReference type="RefSeq" id="WP_201311568.1">
    <property type="nucleotide sequence ID" value="NZ_BLYI01000047.1"/>
</dbReference>
<dbReference type="EMBL" id="BLYI01000047">
    <property type="protein sequence ID" value="GFO85877.1"/>
    <property type="molecule type" value="Genomic_DNA"/>
</dbReference>
<reference evidence="1" key="1">
    <citation type="submission" date="2020-06" db="EMBL/GenBank/DDBJ databases">
        <title>Characterization of fructooligosaccharide metabolism and fructooligosaccharide-degrading enzymes in human commensal butyrate producers.</title>
        <authorList>
            <person name="Tanno H."/>
            <person name="Fujii T."/>
            <person name="Hirano K."/>
            <person name="Maeno S."/>
            <person name="Tonozuka T."/>
            <person name="Sakamoto M."/>
            <person name="Ohkuma M."/>
            <person name="Tochio T."/>
            <person name="Endo A."/>
        </authorList>
    </citation>
    <scope>NUCLEOTIDE SEQUENCE</scope>
    <source>
        <strain evidence="1">JCM 17466</strain>
    </source>
</reference>
<gene>
    <name evidence="1" type="ORF">ANBU17_22240</name>
</gene>
<dbReference type="Pfam" id="PF14907">
    <property type="entry name" value="NTP_transf_5"/>
    <property type="match status" value="1"/>
</dbReference>
<dbReference type="Proteomes" id="UP000613208">
    <property type="component" value="Unassembled WGS sequence"/>
</dbReference>
<organism evidence="1 2">
    <name type="scientific">Anaerostipes butyraticus</name>
    <dbReference type="NCBI Taxonomy" id="645466"/>
    <lineage>
        <taxon>Bacteria</taxon>
        <taxon>Bacillati</taxon>
        <taxon>Bacillota</taxon>
        <taxon>Clostridia</taxon>
        <taxon>Lachnospirales</taxon>
        <taxon>Lachnospiraceae</taxon>
        <taxon>Anaerostipes</taxon>
    </lineage>
</organism>
<accession>A0A916Q7Z7</accession>
<dbReference type="AlphaFoldDB" id="A0A916Q7Z7"/>
<comment type="caution">
    <text evidence="1">The sequence shown here is derived from an EMBL/GenBank/DDBJ whole genome shotgun (WGS) entry which is preliminary data.</text>
</comment>
<protein>
    <recommendedName>
        <fullName evidence="3">Nucleotidyltransferase family protein</fullName>
    </recommendedName>
</protein>
<proteinExistence type="predicted"/>
<dbReference type="InterPro" id="IPR039498">
    <property type="entry name" value="NTP_transf_5"/>
</dbReference>